<organism evidence="1 2">
    <name type="scientific">Flavobacterium micromati</name>
    <dbReference type="NCBI Taxonomy" id="229205"/>
    <lineage>
        <taxon>Bacteria</taxon>
        <taxon>Pseudomonadati</taxon>
        <taxon>Bacteroidota</taxon>
        <taxon>Flavobacteriia</taxon>
        <taxon>Flavobacteriales</taxon>
        <taxon>Flavobacteriaceae</taxon>
        <taxon>Flavobacterium</taxon>
    </lineage>
</organism>
<dbReference type="AlphaFoldDB" id="A0A1M5Q396"/>
<protein>
    <submittedName>
        <fullName evidence="1">Uncharacterized protein</fullName>
    </submittedName>
</protein>
<evidence type="ECO:0000313" key="2">
    <source>
        <dbReference type="Proteomes" id="UP000184020"/>
    </source>
</evidence>
<name>A0A1M5Q396_9FLAO</name>
<accession>A0A1M5Q396</accession>
<keyword evidence="2" id="KW-1185">Reference proteome</keyword>
<gene>
    <name evidence="1" type="ORF">SAMN05444372_11464</name>
</gene>
<dbReference type="EMBL" id="FQWF01000014">
    <property type="protein sequence ID" value="SHH08518.1"/>
    <property type="molecule type" value="Genomic_DNA"/>
</dbReference>
<dbReference type="Proteomes" id="UP000184020">
    <property type="component" value="Unassembled WGS sequence"/>
</dbReference>
<dbReference type="STRING" id="229205.SAMN05444372_11464"/>
<evidence type="ECO:0000313" key="1">
    <source>
        <dbReference type="EMBL" id="SHH08518.1"/>
    </source>
</evidence>
<reference evidence="2" key="1">
    <citation type="submission" date="2016-11" db="EMBL/GenBank/DDBJ databases">
        <authorList>
            <person name="Varghese N."/>
            <person name="Submissions S."/>
        </authorList>
    </citation>
    <scope>NUCLEOTIDE SEQUENCE [LARGE SCALE GENOMIC DNA]</scope>
    <source>
        <strain evidence="2">DSM 17659</strain>
    </source>
</reference>
<proteinExistence type="predicted"/>
<sequence>MSNNAILLLGLSSVPNIQPNFLSSIVAEYLPNGGEISEFGGAKSKNHRGILPTAETAQFIIAGNNLEERTEFYDFFCNHSFLLQKGNIKLNSVPICEPKMSGLLFLDEKVESTF</sequence>